<dbReference type="GO" id="GO:0008137">
    <property type="term" value="F:NADH dehydrogenase (ubiquinone) activity"/>
    <property type="evidence" value="ECO:0007669"/>
    <property type="project" value="UniProtKB-EC"/>
</dbReference>
<protein>
    <recommendedName>
        <fullName evidence="4 13">NADH-ubiquinone oxidoreductase chain 1</fullName>
        <ecNumber evidence="13">7.1.1.2</ecNumber>
    </recommendedName>
</protein>
<keyword evidence="12" id="KW-0520">NAD</keyword>
<feature type="transmembrane region" description="Helical" evidence="14">
    <location>
        <begin position="222"/>
        <end position="241"/>
    </location>
</feature>
<feature type="transmembrane region" description="Helical" evidence="14">
    <location>
        <begin position="247"/>
        <end position="269"/>
    </location>
</feature>
<dbReference type="EC" id="7.1.1.2" evidence="13"/>
<dbReference type="EMBL" id="MH001206">
    <property type="protein sequence ID" value="AYC65849.1"/>
    <property type="molecule type" value="Genomic_DNA"/>
</dbReference>
<evidence type="ECO:0000256" key="14">
    <source>
        <dbReference type="SAM" id="Phobius"/>
    </source>
</evidence>
<feature type="transmembrane region" description="Helical" evidence="14">
    <location>
        <begin position="12"/>
        <end position="33"/>
    </location>
</feature>
<dbReference type="InterPro" id="IPR001694">
    <property type="entry name" value="NADH_UbQ_OxRdtase_su1/FPO"/>
</dbReference>
<dbReference type="PANTHER" id="PTHR11432:SF3">
    <property type="entry name" value="NADH-UBIQUINONE OXIDOREDUCTASE CHAIN 1"/>
    <property type="match status" value="1"/>
</dbReference>
<keyword evidence="6 12" id="KW-0812">Transmembrane</keyword>
<feature type="transmembrane region" description="Helical" evidence="14">
    <location>
        <begin position="111"/>
        <end position="133"/>
    </location>
</feature>
<evidence type="ECO:0000256" key="5">
    <source>
        <dbReference type="ARBA" id="ARBA00022448"/>
    </source>
</evidence>
<evidence type="ECO:0000313" key="15">
    <source>
        <dbReference type="EMBL" id="AYC65849.1"/>
    </source>
</evidence>
<accession>A0A386B2D7</accession>
<evidence type="ECO:0000256" key="10">
    <source>
        <dbReference type="ARBA" id="ARBA00023128"/>
    </source>
</evidence>
<dbReference type="GO" id="GO:0005743">
    <property type="term" value="C:mitochondrial inner membrane"/>
    <property type="evidence" value="ECO:0007669"/>
    <property type="project" value="UniProtKB-SubCell"/>
</dbReference>
<name>A0A386B2D7_9NEOP</name>
<evidence type="ECO:0000256" key="2">
    <source>
        <dbReference type="ARBA" id="ARBA00004448"/>
    </source>
</evidence>
<feature type="transmembrane region" description="Helical" evidence="14">
    <location>
        <begin position="179"/>
        <end position="201"/>
    </location>
</feature>
<evidence type="ECO:0000256" key="1">
    <source>
        <dbReference type="ARBA" id="ARBA00003257"/>
    </source>
</evidence>
<evidence type="ECO:0000256" key="6">
    <source>
        <dbReference type="ARBA" id="ARBA00022692"/>
    </source>
</evidence>
<feature type="transmembrane region" description="Helical" evidence="14">
    <location>
        <begin position="145"/>
        <end position="167"/>
    </location>
</feature>
<dbReference type="GO" id="GO:0003954">
    <property type="term" value="F:NADH dehydrogenase activity"/>
    <property type="evidence" value="ECO:0007669"/>
    <property type="project" value="TreeGrafter"/>
</dbReference>
<comment type="similarity">
    <text evidence="3 12">Belongs to the complex I subunit 1 family.</text>
</comment>
<dbReference type="Pfam" id="PF00146">
    <property type="entry name" value="NADHdh"/>
    <property type="match status" value="1"/>
</dbReference>
<proteinExistence type="inferred from homology"/>
<keyword evidence="5" id="KW-0813">Transport</keyword>
<geneLocation type="mitochondrion" evidence="15"/>
<keyword evidence="8 14" id="KW-1133">Transmembrane helix</keyword>
<comment type="catalytic activity">
    <reaction evidence="13">
        <text>a ubiquinone + NADH + 5 H(+)(in) = a ubiquinol + NAD(+) + 4 H(+)(out)</text>
        <dbReference type="Rhea" id="RHEA:29091"/>
        <dbReference type="Rhea" id="RHEA-COMP:9565"/>
        <dbReference type="Rhea" id="RHEA-COMP:9566"/>
        <dbReference type="ChEBI" id="CHEBI:15378"/>
        <dbReference type="ChEBI" id="CHEBI:16389"/>
        <dbReference type="ChEBI" id="CHEBI:17976"/>
        <dbReference type="ChEBI" id="CHEBI:57540"/>
        <dbReference type="ChEBI" id="CHEBI:57945"/>
        <dbReference type="EC" id="7.1.1.2"/>
    </reaction>
</comment>
<comment type="subcellular location">
    <subcellularLocation>
        <location evidence="2 12">Mitochondrion inner membrane</location>
        <topology evidence="2 12">Multi-pass membrane protein</topology>
    </subcellularLocation>
</comment>
<evidence type="ECO:0000256" key="9">
    <source>
        <dbReference type="ARBA" id="ARBA00023075"/>
    </source>
</evidence>
<keyword evidence="9 13" id="KW-0830">Ubiquinone</keyword>
<gene>
    <name evidence="15" type="primary">ND1</name>
</gene>
<keyword evidence="11 14" id="KW-0472">Membrane</keyword>
<evidence type="ECO:0000256" key="11">
    <source>
        <dbReference type="ARBA" id="ARBA00023136"/>
    </source>
</evidence>
<keyword evidence="7" id="KW-0999">Mitochondrion inner membrane</keyword>
<evidence type="ECO:0000256" key="7">
    <source>
        <dbReference type="ARBA" id="ARBA00022792"/>
    </source>
</evidence>
<evidence type="ECO:0000256" key="13">
    <source>
        <dbReference type="RuleBase" id="RU000473"/>
    </source>
</evidence>
<dbReference type="PROSITE" id="PS00668">
    <property type="entry name" value="COMPLEX1_ND1_2"/>
    <property type="match status" value="1"/>
</dbReference>
<keyword evidence="10 13" id="KW-0496">Mitochondrion</keyword>
<dbReference type="PANTHER" id="PTHR11432">
    <property type="entry name" value="NADH DEHYDROGENASE SUBUNIT 1"/>
    <property type="match status" value="1"/>
</dbReference>
<sequence>MFWSPYSKWFLSVVQMLDVFVCVLLSVAFYTLLERKLLGLIQSRLGPNKVGFLGILQPFSDAMKLISKTQSTPSSSMVWGYLLAPVLSFILPLMTWVIIPSTYGIFSMKFGLLFLLLYLSMTSYPLIFSGWFSNSKYASIGGIRSVALSLSYEIPLSFGIMGLAVLWKTPVISSWGQTSILIPPVLCQLGLLVVLFICFMVETGRSPFDLAEGESELVSGYCVEYGGGLYVLVFLGEYTALFLSGMIISMMLFNGSLLVVLGFVFLAAWIRSTLPRIRFDFLMLSSWVVLLPMSMAMFFLNSTLQ</sequence>
<dbReference type="AlphaFoldDB" id="A0A386B2D7"/>
<evidence type="ECO:0000256" key="12">
    <source>
        <dbReference type="RuleBase" id="RU000471"/>
    </source>
</evidence>
<organism evidence="15">
    <name type="scientific">Bovicola ovis</name>
    <name type="common">sheep biting louse</name>
    <dbReference type="NCBI Taxonomy" id="186214"/>
    <lineage>
        <taxon>Eukaryota</taxon>
        <taxon>Metazoa</taxon>
        <taxon>Ecdysozoa</taxon>
        <taxon>Arthropoda</taxon>
        <taxon>Hexapoda</taxon>
        <taxon>Insecta</taxon>
        <taxon>Pterygota</taxon>
        <taxon>Neoptera</taxon>
        <taxon>Paraneoptera</taxon>
        <taxon>Psocodea</taxon>
        <taxon>Troctomorpha</taxon>
        <taxon>Phthiraptera</taxon>
        <taxon>Ischnocera</taxon>
        <taxon>Bovicoliidae</taxon>
        <taxon>Bovicola</taxon>
    </lineage>
</organism>
<feature type="transmembrane region" description="Helical" evidence="14">
    <location>
        <begin position="78"/>
        <end position="99"/>
    </location>
</feature>
<feature type="transmembrane region" description="Helical" evidence="14">
    <location>
        <begin position="281"/>
        <end position="300"/>
    </location>
</feature>
<evidence type="ECO:0000256" key="3">
    <source>
        <dbReference type="ARBA" id="ARBA00010535"/>
    </source>
</evidence>
<dbReference type="InterPro" id="IPR018086">
    <property type="entry name" value="NADH_UbQ_OxRdtase_su1_CS"/>
</dbReference>
<comment type="function">
    <text evidence="1">Core subunit of the mitochondrial membrane respiratory chain NADH dehydrogenase (Complex I) that is believed to belong to the minimal assembly required for catalysis. Complex I functions in the transfer of electrons from NADH to the respiratory chain. The immediate electron acceptor for the enzyme is believed to be ubiquinone.</text>
</comment>
<reference evidence="15" key="1">
    <citation type="journal article" date="2018" name="Syst. Biol.">
        <title>Mitochondrial Genome Fragmentation Unites the Parasitic Lice of Eutherian Mammals.</title>
        <authorList>
            <person name="Song F."/>
            <person name="Li H."/>
            <person name="Liu G.-H."/>
            <person name="Wang W."/>
            <person name="James P."/>
            <person name="Colwell D.D."/>
            <person name="Tran A."/>
            <person name="Gong S."/>
            <person name="Cai W."/>
            <person name="Shao R."/>
        </authorList>
    </citation>
    <scope>NUCLEOTIDE SEQUENCE</scope>
    <source>
        <strain evidence="15">Minichromosome 6</strain>
    </source>
</reference>
<evidence type="ECO:0000256" key="8">
    <source>
        <dbReference type="ARBA" id="ARBA00022989"/>
    </source>
</evidence>
<evidence type="ECO:0000256" key="4">
    <source>
        <dbReference type="ARBA" id="ARBA00021009"/>
    </source>
</evidence>
<dbReference type="GO" id="GO:0009060">
    <property type="term" value="P:aerobic respiration"/>
    <property type="evidence" value="ECO:0007669"/>
    <property type="project" value="TreeGrafter"/>
</dbReference>